<protein>
    <recommendedName>
        <fullName evidence="3">GGDEF domain-containing protein</fullName>
    </recommendedName>
</protein>
<proteinExistence type="predicted"/>
<evidence type="ECO:0000313" key="1">
    <source>
        <dbReference type="EMBL" id="GGM20382.1"/>
    </source>
</evidence>
<dbReference type="AlphaFoldDB" id="A0A8H9GFM1"/>
<reference evidence="1" key="1">
    <citation type="journal article" date="2014" name="Int. J. Syst. Evol. Microbiol.">
        <title>Complete genome sequence of Corynebacterium casei LMG S-19264T (=DSM 44701T), isolated from a smear-ripened cheese.</title>
        <authorList>
            <consortium name="US DOE Joint Genome Institute (JGI-PGF)"/>
            <person name="Walter F."/>
            <person name="Albersmeier A."/>
            <person name="Kalinowski J."/>
            <person name="Ruckert C."/>
        </authorList>
    </citation>
    <scope>NUCLEOTIDE SEQUENCE</scope>
    <source>
        <strain evidence="1">JCM 3051</strain>
    </source>
</reference>
<evidence type="ECO:0000313" key="2">
    <source>
        <dbReference type="Proteomes" id="UP000655589"/>
    </source>
</evidence>
<reference evidence="1" key="2">
    <citation type="submission" date="2020-09" db="EMBL/GenBank/DDBJ databases">
        <authorList>
            <person name="Sun Q."/>
            <person name="Ohkuma M."/>
        </authorList>
    </citation>
    <scope>NUCLEOTIDE SEQUENCE</scope>
    <source>
        <strain evidence="1">JCM 3051</strain>
    </source>
</reference>
<accession>A0A8H9GFM1</accession>
<organism evidence="1 2">
    <name type="scientific">Promicromonospora citrea</name>
    <dbReference type="NCBI Taxonomy" id="43677"/>
    <lineage>
        <taxon>Bacteria</taxon>
        <taxon>Bacillati</taxon>
        <taxon>Actinomycetota</taxon>
        <taxon>Actinomycetes</taxon>
        <taxon>Micrococcales</taxon>
        <taxon>Promicromonosporaceae</taxon>
        <taxon>Promicromonospora</taxon>
    </lineage>
</organism>
<sequence>MMYPREGPFIMSESQQEAQVRVHDLRERWRATSLASVWIRPNDWDHPAAEALAEALAEGRDVIAPAERLGAARAMVGAGITEALDDVACLYAAFGRPTDVGALRAAAIGWVGERERVPYQIATRDPSTGLATGEYLGERLRETYGAAQRTGAPASSTHCLLVLDVGLDNLDTWQRLARSAAIGRTLHQVFGEGHPMAAVGDGTFVVLCERGPATAELGQSLRRVVERNAEVLGLTTEVRRPTRVWVEQLPGTHDDALLLLDHLAR</sequence>
<comment type="caution">
    <text evidence="1">The sequence shown here is derived from an EMBL/GenBank/DDBJ whole genome shotgun (WGS) entry which is preliminary data.</text>
</comment>
<dbReference type="Proteomes" id="UP000655589">
    <property type="component" value="Unassembled WGS sequence"/>
</dbReference>
<gene>
    <name evidence="1" type="ORF">GCM10010102_15100</name>
</gene>
<keyword evidence="2" id="KW-1185">Reference proteome</keyword>
<dbReference type="EMBL" id="BMPT01000004">
    <property type="protein sequence ID" value="GGM20382.1"/>
    <property type="molecule type" value="Genomic_DNA"/>
</dbReference>
<evidence type="ECO:0008006" key="3">
    <source>
        <dbReference type="Google" id="ProtNLM"/>
    </source>
</evidence>
<name>A0A8H9GFM1_9MICO</name>